<keyword evidence="3" id="KW-0496">Mitochondrion</keyword>
<feature type="region of interest" description="Disordered" evidence="5">
    <location>
        <begin position="1"/>
        <end position="78"/>
    </location>
</feature>
<name>A0A5B0SLE9_PUCGR</name>
<feature type="compositionally biased region" description="Basic and acidic residues" evidence="5">
    <location>
        <begin position="56"/>
        <end position="69"/>
    </location>
</feature>
<gene>
    <name evidence="6" type="primary">COX23_2</name>
    <name evidence="6" type="ORF">PGTUg99_035922</name>
</gene>
<dbReference type="GO" id="GO:0005758">
    <property type="term" value="C:mitochondrial intermembrane space"/>
    <property type="evidence" value="ECO:0007669"/>
    <property type="project" value="UniProtKB-SubCell"/>
</dbReference>
<feature type="compositionally biased region" description="Basic and acidic residues" evidence="5">
    <location>
        <begin position="7"/>
        <end position="18"/>
    </location>
</feature>
<proteinExistence type="predicted"/>
<dbReference type="PANTHER" id="PTHR46811">
    <property type="entry name" value="COILED-COIL-HELIX-COILED-COIL-HELIX DOMAIN-CONTAINING PROTEIN 7"/>
    <property type="match status" value="1"/>
</dbReference>
<evidence type="ECO:0000313" key="6">
    <source>
        <dbReference type="EMBL" id="KAA1138762.1"/>
    </source>
</evidence>
<evidence type="ECO:0000256" key="3">
    <source>
        <dbReference type="ARBA" id="ARBA00023128"/>
    </source>
</evidence>
<dbReference type="PANTHER" id="PTHR46811:SF1">
    <property type="entry name" value="COILED-COIL-HELIX-COILED-COIL-HELIX DOMAIN-CONTAINING PROTEIN 7"/>
    <property type="match status" value="1"/>
</dbReference>
<reference evidence="6 7" key="1">
    <citation type="submission" date="2019-05" db="EMBL/GenBank/DDBJ databases">
        <title>Emergence of the Ug99 lineage of the wheat stem rust pathogen through somatic hybridization.</title>
        <authorList>
            <person name="Li F."/>
            <person name="Upadhyaya N.M."/>
            <person name="Sperschneider J."/>
            <person name="Matny O."/>
            <person name="Nguyen-Phuc H."/>
            <person name="Mago R."/>
            <person name="Raley C."/>
            <person name="Miller M.E."/>
            <person name="Silverstein K.A.T."/>
            <person name="Henningsen E."/>
            <person name="Hirsch C.D."/>
            <person name="Visser B."/>
            <person name="Pretorius Z.A."/>
            <person name="Steffenson B.J."/>
            <person name="Schwessinger B."/>
            <person name="Dodds P.N."/>
            <person name="Figueroa M."/>
        </authorList>
    </citation>
    <scope>NUCLEOTIDE SEQUENCE [LARGE SCALE GENOMIC DNA]</scope>
    <source>
        <strain evidence="6 7">Ug99</strain>
    </source>
</reference>
<dbReference type="EMBL" id="VDEP01000002">
    <property type="protein sequence ID" value="KAA1138762.1"/>
    <property type="molecule type" value="Genomic_DNA"/>
</dbReference>
<sequence>MKTSPSKTEDEQKEDQRLLGEINARAFPSGPSTQQDLIDRRRQKKDNQAETLASHKAPEEDPNQEEKSRKIPSKLADPCQAARKASHRCLDRNNYDKSLCYDVGLGSFSAHKLLIILEFFI</sequence>
<keyword evidence="4" id="KW-1015">Disulfide bond</keyword>
<dbReference type="GO" id="GO:0033108">
    <property type="term" value="P:mitochondrial respiratory chain complex assembly"/>
    <property type="evidence" value="ECO:0007669"/>
    <property type="project" value="TreeGrafter"/>
</dbReference>
<evidence type="ECO:0000256" key="2">
    <source>
        <dbReference type="ARBA" id="ARBA00004569"/>
    </source>
</evidence>
<organism evidence="6 7">
    <name type="scientific">Puccinia graminis f. sp. tritici</name>
    <dbReference type="NCBI Taxonomy" id="56615"/>
    <lineage>
        <taxon>Eukaryota</taxon>
        <taxon>Fungi</taxon>
        <taxon>Dikarya</taxon>
        <taxon>Basidiomycota</taxon>
        <taxon>Pucciniomycotina</taxon>
        <taxon>Pucciniomycetes</taxon>
        <taxon>Pucciniales</taxon>
        <taxon>Pucciniaceae</taxon>
        <taxon>Puccinia</taxon>
    </lineage>
</organism>
<comment type="subcellular location">
    <subcellularLocation>
        <location evidence="2">Mitochondrion intermembrane space</location>
    </subcellularLocation>
</comment>
<accession>A0A5B0SLE9</accession>
<protein>
    <submittedName>
        <fullName evidence="6">Mitochondrial copper homeostasis protein</fullName>
    </submittedName>
</protein>
<dbReference type="InterPro" id="IPR051040">
    <property type="entry name" value="COX23"/>
</dbReference>
<evidence type="ECO:0000313" key="7">
    <source>
        <dbReference type="Proteomes" id="UP000325313"/>
    </source>
</evidence>
<dbReference type="Proteomes" id="UP000325313">
    <property type="component" value="Unassembled WGS sequence"/>
</dbReference>
<evidence type="ECO:0000256" key="4">
    <source>
        <dbReference type="ARBA" id="ARBA00023157"/>
    </source>
</evidence>
<dbReference type="AlphaFoldDB" id="A0A5B0SLE9"/>
<comment type="function">
    <text evidence="1">Required for the assembly of cytochrome c oxidase.</text>
</comment>
<comment type="caution">
    <text evidence="6">The sequence shown here is derived from an EMBL/GenBank/DDBJ whole genome shotgun (WGS) entry which is preliminary data.</text>
</comment>
<feature type="compositionally biased region" description="Basic and acidic residues" evidence="5">
    <location>
        <begin position="37"/>
        <end position="48"/>
    </location>
</feature>
<dbReference type="InterPro" id="IPR009069">
    <property type="entry name" value="Cys_alpha_HP_mot_SF"/>
</dbReference>
<dbReference type="SUPFAM" id="SSF47072">
    <property type="entry name" value="Cysteine alpha-hairpin motif"/>
    <property type="match status" value="1"/>
</dbReference>
<evidence type="ECO:0000256" key="1">
    <source>
        <dbReference type="ARBA" id="ARBA00003875"/>
    </source>
</evidence>
<evidence type="ECO:0000256" key="5">
    <source>
        <dbReference type="SAM" id="MobiDB-lite"/>
    </source>
</evidence>